<dbReference type="PROSITE" id="PS51186">
    <property type="entry name" value="GNAT"/>
    <property type="match status" value="1"/>
</dbReference>
<evidence type="ECO:0000256" key="1">
    <source>
        <dbReference type="ARBA" id="ARBA00022679"/>
    </source>
</evidence>
<dbReference type="InterPro" id="IPR050680">
    <property type="entry name" value="YpeA/RimI_acetyltransf"/>
</dbReference>
<dbReference type="GO" id="GO:0016747">
    <property type="term" value="F:acyltransferase activity, transferring groups other than amino-acyl groups"/>
    <property type="evidence" value="ECO:0007669"/>
    <property type="project" value="InterPro"/>
</dbReference>
<dbReference type="Proteomes" id="UP000002791">
    <property type="component" value="Chromosome"/>
</dbReference>
<organism evidence="5 6">
    <name type="scientific">Saccharomonospora cyanea NA-134</name>
    <dbReference type="NCBI Taxonomy" id="882082"/>
    <lineage>
        <taxon>Bacteria</taxon>
        <taxon>Bacillati</taxon>
        <taxon>Actinomycetota</taxon>
        <taxon>Actinomycetes</taxon>
        <taxon>Pseudonocardiales</taxon>
        <taxon>Pseudonocardiaceae</taxon>
        <taxon>Saccharomonospora</taxon>
    </lineage>
</organism>
<sequence>MPHILPQSRAGTPVSPFREKSEEPTVPEPVRLIQERTARAVPAETVRRADGWWLRDAPAAAWWVRSVLPNADASGERLVCRVEAAEEFYTRRGSLARFQISPGACPDSLDSLLAERGYRVESPMSLRTASVARAVDLLGPPPAWVVVDEHPTRAWFDTWHAVHGGDSRAEWALLERVRCPSGFARAVLGGDVVAVGRAVVDTGWAGLFGIATLPRARGRGAARAVVAALAHWAATRHADHLYLQVERDNVAACRLYTRAGFRELCGYHYRTAARPPHTGDGP</sequence>
<keyword evidence="6" id="KW-1185">Reference proteome</keyword>
<dbReference type="EMBL" id="CM001440">
    <property type="protein sequence ID" value="EHR59956.1"/>
    <property type="molecule type" value="Genomic_DNA"/>
</dbReference>
<evidence type="ECO:0000313" key="6">
    <source>
        <dbReference type="Proteomes" id="UP000002791"/>
    </source>
</evidence>
<proteinExistence type="predicted"/>
<evidence type="ECO:0000256" key="3">
    <source>
        <dbReference type="SAM" id="MobiDB-lite"/>
    </source>
</evidence>
<evidence type="ECO:0000313" key="5">
    <source>
        <dbReference type="EMBL" id="EHR59956.1"/>
    </source>
</evidence>
<accession>H5XNC8</accession>
<keyword evidence="1 5" id="KW-0808">Transferase</keyword>
<dbReference type="eggNOG" id="COG0456">
    <property type="taxonomic scope" value="Bacteria"/>
</dbReference>
<reference evidence="5 6" key="1">
    <citation type="submission" date="2011-11" db="EMBL/GenBank/DDBJ databases">
        <title>The Noncontiguous Finished sequence of Saccharomonospora cyanea NA-134.</title>
        <authorList>
            <consortium name="US DOE Joint Genome Institute"/>
            <person name="Lucas S."/>
            <person name="Han J."/>
            <person name="Lapidus A."/>
            <person name="Cheng J.-F."/>
            <person name="Goodwin L."/>
            <person name="Pitluck S."/>
            <person name="Peters L."/>
            <person name="Ovchinnikova G."/>
            <person name="Lu M."/>
            <person name="Detter J.C."/>
            <person name="Han C."/>
            <person name="Tapia R."/>
            <person name="Land M."/>
            <person name="Hauser L."/>
            <person name="Kyrpides N."/>
            <person name="Ivanova N."/>
            <person name="Pagani I."/>
            <person name="Brambilla E.-M."/>
            <person name="Klenk H.-P."/>
            <person name="Woyke T."/>
        </authorList>
    </citation>
    <scope>NUCLEOTIDE SEQUENCE [LARGE SCALE GENOMIC DNA]</scope>
    <source>
        <strain evidence="5 6">NA-134</strain>
    </source>
</reference>
<keyword evidence="2" id="KW-0012">Acyltransferase</keyword>
<dbReference type="InterPro" id="IPR000182">
    <property type="entry name" value="GNAT_dom"/>
</dbReference>
<evidence type="ECO:0000259" key="4">
    <source>
        <dbReference type="PROSITE" id="PS51186"/>
    </source>
</evidence>
<gene>
    <name evidence="5" type="ORF">SaccyDRAFT_1043</name>
</gene>
<dbReference type="InterPro" id="IPR016181">
    <property type="entry name" value="Acyl_CoA_acyltransferase"/>
</dbReference>
<evidence type="ECO:0000256" key="2">
    <source>
        <dbReference type="ARBA" id="ARBA00023315"/>
    </source>
</evidence>
<protein>
    <submittedName>
        <fullName evidence="5">Acetyltransferase</fullName>
    </submittedName>
</protein>
<dbReference type="HOGENOM" id="CLU_048109_0_0_11"/>
<dbReference type="SUPFAM" id="SSF55729">
    <property type="entry name" value="Acyl-CoA N-acyltransferases (Nat)"/>
    <property type="match status" value="1"/>
</dbReference>
<dbReference type="Gene3D" id="3.40.630.30">
    <property type="match status" value="1"/>
</dbReference>
<dbReference type="PANTHER" id="PTHR43420">
    <property type="entry name" value="ACETYLTRANSFERASE"/>
    <property type="match status" value="1"/>
</dbReference>
<feature type="domain" description="N-acetyltransferase" evidence="4">
    <location>
        <begin position="124"/>
        <end position="280"/>
    </location>
</feature>
<dbReference type="Pfam" id="PF00583">
    <property type="entry name" value="Acetyltransf_1"/>
    <property type="match status" value="1"/>
</dbReference>
<feature type="region of interest" description="Disordered" evidence="3">
    <location>
        <begin position="1"/>
        <end position="26"/>
    </location>
</feature>
<name>H5XNC8_9PSEU</name>
<dbReference type="AlphaFoldDB" id="H5XNC8"/>
<dbReference type="STRING" id="882082.SaccyDRAFT_1043"/>